<proteinExistence type="predicted"/>
<dbReference type="EMBL" id="LAZR01015416">
    <property type="protein sequence ID" value="KKM13261.1"/>
    <property type="molecule type" value="Genomic_DNA"/>
</dbReference>
<name>A0A0F9HD06_9ZZZZ</name>
<protein>
    <submittedName>
        <fullName evidence="1">Uncharacterized protein</fullName>
    </submittedName>
</protein>
<accession>A0A0F9HD06</accession>
<sequence>MLRKCVLVGLVTALFLLSISFIILTAQYAKEGKTAIHHENNVSVLIKEKSERRVFAALGG</sequence>
<gene>
    <name evidence="1" type="ORF">LCGC14_1717990</name>
</gene>
<comment type="caution">
    <text evidence="1">The sequence shown here is derived from an EMBL/GenBank/DDBJ whole genome shotgun (WGS) entry which is preliminary data.</text>
</comment>
<dbReference type="AlphaFoldDB" id="A0A0F9HD06"/>
<evidence type="ECO:0000313" key="1">
    <source>
        <dbReference type="EMBL" id="KKM13261.1"/>
    </source>
</evidence>
<reference evidence="1" key="1">
    <citation type="journal article" date="2015" name="Nature">
        <title>Complex archaea that bridge the gap between prokaryotes and eukaryotes.</title>
        <authorList>
            <person name="Spang A."/>
            <person name="Saw J.H."/>
            <person name="Jorgensen S.L."/>
            <person name="Zaremba-Niedzwiedzka K."/>
            <person name="Martijn J."/>
            <person name="Lind A.E."/>
            <person name="van Eijk R."/>
            <person name="Schleper C."/>
            <person name="Guy L."/>
            <person name="Ettema T.J."/>
        </authorList>
    </citation>
    <scope>NUCLEOTIDE SEQUENCE</scope>
</reference>
<organism evidence="1">
    <name type="scientific">marine sediment metagenome</name>
    <dbReference type="NCBI Taxonomy" id="412755"/>
    <lineage>
        <taxon>unclassified sequences</taxon>
        <taxon>metagenomes</taxon>
        <taxon>ecological metagenomes</taxon>
    </lineage>
</organism>